<gene>
    <name evidence="1" type="ORF">PSm6_52050</name>
</gene>
<dbReference type="EMBL" id="AP023081">
    <property type="protein sequence ID" value="BCD88798.1"/>
    <property type="molecule type" value="Genomic_DNA"/>
</dbReference>
<proteinExistence type="predicted"/>
<organism evidence="1 2">
    <name type="scientific">Pseudomonas solani</name>
    <dbReference type="NCBI Taxonomy" id="2731552"/>
    <lineage>
        <taxon>Bacteria</taxon>
        <taxon>Pseudomonadati</taxon>
        <taxon>Pseudomonadota</taxon>
        <taxon>Gammaproteobacteria</taxon>
        <taxon>Pseudomonadales</taxon>
        <taxon>Pseudomonadaceae</taxon>
        <taxon>Pseudomonas</taxon>
    </lineage>
</organism>
<protein>
    <submittedName>
        <fullName evidence="1">Uncharacterized protein</fullName>
    </submittedName>
</protein>
<evidence type="ECO:0000313" key="1">
    <source>
        <dbReference type="EMBL" id="BCD88798.1"/>
    </source>
</evidence>
<keyword evidence="2" id="KW-1185">Reference proteome</keyword>
<dbReference type="Proteomes" id="UP001064896">
    <property type="component" value="Chromosome"/>
</dbReference>
<name>A0ABN6BYD8_9PSED</name>
<sequence>MAPSHVFALKLTCIVGFDEDQVRVDHISHRPGKAMSAPETLGQAKSKVKFEFKLRQEESAP</sequence>
<reference evidence="1" key="1">
    <citation type="submission" date="2020-05" db="EMBL/GenBank/DDBJ databases">
        <title>Complete genome sequence of Pseudomonas sp. Sm006.</title>
        <authorList>
            <person name="Takeuchi K."/>
            <person name="Someya N."/>
        </authorList>
    </citation>
    <scope>NUCLEOTIDE SEQUENCE</scope>
    <source>
        <strain evidence="1">Sm006</strain>
    </source>
</reference>
<evidence type="ECO:0000313" key="2">
    <source>
        <dbReference type="Proteomes" id="UP001064896"/>
    </source>
</evidence>
<accession>A0ABN6BYD8</accession>